<organism evidence="1 2">
    <name type="scientific">Littorina saxatilis</name>
    <dbReference type="NCBI Taxonomy" id="31220"/>
    <lineage>
        <taxon>Eukaryota</taxon>
        <taxon>Metazoa</taxon>
        <taxon>Spiralia</taxon>
        <taxon>Lophotrochozoa</taxon>
        <taxon>Mollusca</taxon>
        <taxon>Gastropoda</taxon>
        <taxon>Caenogastropoda</taxon>
        <taxon>Littorinimorpha</taxon>
        <taxon>Littorinoidea</taxon>
        <taxon>Littorinidae</taxon>
        <taxon>Littorina</taxon>
    </lineage>
</organism>
<evidence type="ECO:0000313" key="2">
    <source>
        <dbReference type="Proteomes" id="UP001374579"/>
    </source>
</evidence>
<accession>A0AAN9G9F1</accession>
<proteinExistence type="predicted"/>
<gene>
    <name evidence="1" type="ORF">V1264_003579</name>
</gene>
<dbReference type="EMBL" id="JBAMIC010000012">
    <property type="protein sequence ID" value="KAK7099439.1"/>
    <property type="molecule type" value="Genomic_DNA"/>
</dbReference>
<comment type="caution">
    <text evidence="1">The sequence shown here is derived from an EMBL/GenBank/DDBJ whole genome shotgun (WGS) entry which is preliminary data.</text>
</comment>
<sequence length="178" mass="21376">MSREYDQYRYKKAYQDVLDRFRQRWFCKKCDRYCPNCAGRSCLMCCVHSLEATQYPADQTLWGGELRPTPIGITHQDSLFRNSFQAKPYHVVHPEWISESVKDPTPKPLDRPPWPWEQPRYRVNMQIPITYESPVQKKEGEEEEKKEEEYDYAMEVPPLSYHLTNAYRSVHPAYVERY</sequence>
<name>A0AAN9G9F1_9CAEN</name>
<reference evidence="1 2" key="1">
    <citation type="submission" date="2024-02" db="EMBL/GenBank/DDBJ databases">
        <title>Chromosome-scale genome assembly of the rough periwinkle Littorina saxatilis.</title>
        <authorList>
            <person name="De Jode A."/>
            <person name="Faria R."/>
            <person name="Formenti G."/>
            <person name="Sims Y."/>
            <person name="Smith T.P."/>
            <person name="Tracey A."/>
            <person name="Wood J.M.D."/>
            <person name="Zagrodzka Z.B."/>
            <person name="Johannesson K."/>
            <person name="Butlin R.K."/>
            <person name="Leder E.H."/>
        </authorList>
    </citation>
    <scope>NUCLEOTIDE SEQUENCE [LARGE SCALE GENOMIC DNA]</scope>
    <source>
        <strain evidence="1">Snail1</strain>
        <tissue evidence="1">Muscle</tissue>
    </source>
</reference>
<evidence type="ECO:0000313" key="1">
    <source>
        <dbReference type="EMBL" id="KAK7099439.1"/>
    </source>
</evidence>
<protein>
    <submittedName>
        <fullName evidence="1">Uncharacterized protein</fullName>
    </submittedName>
</protein>
<keyword evidence="2" id="KW-1185">Reference proteome</keyword>
<dbReference type="AlphaFoldDB" id="A0AAN9G9F1"/>
<dbReference type="Proteomes" id="UP001374579">
    <property type="component" value="Unassembled WGS sequence"/>
</dbReference>